<evidence type="ECO:0000259" key="6">
    <source>
        <dbReference type="Pfam" id="PF23036"/>
    </source>
</evidence>
<proteinExistence type="predicted"/>
<dbReference type="OrthoDB" id="10256906at2759"/>
<evidence type="ECO:0000256" key="1">
    <source>
        <dbReference type="ARBA" id="ARBA00004555"/>
    </source>
</evidence>
<protein>
    <recommendedName>
        <fullName evidence="10">Trafficking protein particle complex subunit 10</fullName>
    </recommendedName>
</protein>
<evidence type="ECO:0000313" key="8">
    <source>
        <dbReference type="EMBL" id="QIX02505.1"/>
    </source>
</evidence>
<feature type="domain" description="DUF7077" evidence="7">
    <location>
        <begin position="909"/>
        <end position="1024"/>
    </location>
</feature>
<dbReference type="GO" id="GO:0005829">
    <property type="term" value="C:cytosol"/>
    <property type="evidence" value="ECO:0007669"/>
    <property type="project" value="GOC"/>
</dbReference>
<feature type="compositionally biased region" description="Basic and acidic residues" evidence="4">
    <location>
        <begin position="168"/>
        <end position="185"/>
    </location>
</feature>
<dbReference type="GO" id="GO:1990071">
    <property type="term" value="C:TRAPPII protein complex"/>
    <property type="evidence" value="ECO:0007669"/>
    <property type="project" value="InterPro"/>
</dbReference>
<evidence type="ECO:0000256" key="2">
    <source>
        <dbReference type="ARBA" id="ARBA00022448"/>
    </source>
</evidence>
<dbReference type="GO" id="GO:0006891">
    <property type="term" value="P:intra-Golgi vesicle-mediated transport"/>
    <property type="evidence" value="ECO:0007669"/>
    <property type="project" value="TreeGrafter"/>
</dbReference>
<dbReference type="Proteomes" id="UP000503462">
    <property type="component" value="Chromosome 5"/>
</dbReference>
<dbReference type="Pfam" id="PF23036">
    <property type="entry name" value="TRAPPC10_1st"/>
    <property type="match status" value="1"/>
</dbReference>
<comment type="subcellular location">
    <subcellularLocation>
        <location evidence="1">Golgi apparatus</location>
    </subcellularLocation>
</comment>
<feature type="domain" description="TRAPPC10/Trs130 N-terminal" evidence="6">
    <location>
        <begin position="88"/>
        <end position="400"/>
    </location>
</feature>
<dbReference type="InterPro" id="IPR011990">
    <property type="entry name" value="TPR-like_helical_dom_sf"/>
</dbReference>
<dbReference type="SUPFAM" id="SSF48452">
    <property type="entry name" value="TPR-like"/>
    <property type="match status" value="1"/>
</dbReference>
<name>A0A6H0Y6H9_9PEZI</name>
<evidence type="ECO:0000313" key="9">
    <source>
        <dbReference type="Proteomes" id="UP000503462"/>
    </source>
</evidence>
<dbReference type="Pfam" id="PF24965">
    <property type="entry name" value="TRS130_4HB"/>
    <property type="match status" value="1"/>
</dbReference>
<feature type="compositionally biased region" description="Polar residues" evidence="4">
    <location>
        <begin position="520"/>
        <end position="536"/>
    </location>
</feature>
<dbReference type="InterPro" id="IPR022233">
    <property type="entry name" value="TRAPPC10/Trs130_C"/>
</dbReference>
<organism evidence="8 9">
    <name type="scientific">Peltaster fructicola</name>
    <dbReference type="NCBI Taxonomy" id="286661"/>
    <lineage>
        <taxon>Eukaryota</taxon>
        <taxon>Fungi</taxon>
        <taxon>Dikarya</taxon>
        <taxon>Ascomycota</taxon>
        <taxon>Pezizomycotina</taxon>
        <taxon>Dothideomycetes</taxon>
        <taxon>Dothideomycetes incertae sedis</taxon>
        <taxon>Peltaster</taxon>
    </lineage>
</organism>
<dbReference type="InterPro" id="IPR056913">
    <property type="entry name" value="TRAPPC10/Trs130_N"/>
</dbReference>
<evidence type="ECO:0000256" key="3">
    <source>
        <dbReference type="ARBA" id="ARBA00023034"/>
    </source>
</evidence>
<evidence type="ECO:0008006" key="10">
    <source>
        <dbReference type="Google" id="ProtNLM"/>
    </source>
</evidence>
<gene>
    <name evidence="8" type="ORF">AMS68_008022</name>
</gene>
<reference evidence="8 9" key="1">
    <citation type="journal article" date="2016" name="Sci. Rep.">
        <title>Peltaster fructicola genome reveals evolution from an invasive phytopathogen to an ectophytic parasite.</title>
        <authorList>
            <person name="Xu C."/>
            <person name="Chen H."/>
            <person name="Gleason M.L."/>
            <person name="Xu J.R."/>
            <person name="Liu H."/>
            <person name="Zhang R."/>
            <person name="Sun G."/>
        </authorList>
    </citation>
    <scope>NUCLEOTIDE SEQUENCE [LARGE SCALE GENOMIC DNA]</scope>
    <source>
        <strain evidence="8 9">LNHT1506</strain>
    </source>
</reference>
<feature type="domain" description="TRAPPC10/Trs130 C-terminal" evidence="5">
    <location>
        <begin position="1237"/>
        <end position="1382"/>
    </location>
</feature>
<evidence type="ECO:0000256" key="4">
    <source>
        <dbReference type="SAM" id="MobiDB-lite"/>
    </source>
</evidence>
<dbReference type="PANTHER" id="PTHR13251">
    <property type="entry name" value="EPILEPSY HOLOPROSENCEPHALY CANDIDATE 1/TMEM1"/>
    <property type="match status" value="1"/>
</dbReference>
<sequence>MEVSSSSKVTVEYHDPSGVFPLIARDLTNRLPLRNLNWQSNARPLRQIKHLHVEFVPSAETQAALRTPTTQNNAPANSIDILRSGFEPPKPVIKERKHQIPGLKTTPYLKIYVLRCDDKDWYKQEERRKLKEWVHEIKNEDGKHEHHDATEWLILHVVIPDTVAASEPRWRESSRDRDELKERSKGTGKLLGKSQKTVLDRLRADFGEGRSTHDHIAQIRLSKSQIAVDLLPVPALARTIEESTDEREKSWSDLMSKIRSAILSSFDTRVRQYEEDIAEQEARRSFPGWNFCTFFIHKEGLARALESVGLVEDALGIYDELSLGLENVLSDIASGEAAQTATSFTTAGSEAIDRIVGHDTASHGLFDKGYREEIVRSTISVFDFFCYLFERQMALILRLAGRSAATAVSGVKEGGDDLVMLAEICWRGLSFLHNGARTLKQDLLHTLPLIEAQSLVLSWTYAAAELVLTRTQSSHLDLTDQGIKLEKETTSKQTSHRVEFGFSMGADAYPQRNSSLPIRKSAQSHVKSVTSTSSAGRPSEDGLFSPPSSSGTDGTRPAAVPGLAELAAYRAELLSLQRKSLDLVAAMKGWYAGWAALAKMSSLDDDDATITITNGDDTALRIGRAVAINLHSRAKYEDAFATLTETAARHYLLATHIKSAETFMGDLAVLQYFQHDFASAATYFKHALPMLEADGWHALYLKALILYIDCLQRLEQYDEAVIASIKLQAKVVEQYAHATRMDTSDELITKAARLSRMLDLSEHLAQPLVTPLYTLFPNLQLSHEISHRYDRDGFCYKLRFEHVMQDVVVDNIALQLVHVENTSIAITLRSTEPVKLTQGMMEVELDSNVTAYGMFNINDIEIRVQKLIFRHELRPKPPIPELVLNGKDTEQSDLDNDRRPHLLVYPAARAINVKTSLASTTVVHKARHIAIELDSAWNDINTLDIRLKPATAGLRLHLDEINTQGIVTRPSEPQATGTIALGSLQSGSKATVAVRYSVEQAIPELSVRVEVHYTTSLGAFVALQDARLSTQLPLDVEVKDTFYLDRLLSTFTVRTTNQQPVILDTATLHDSEAYTVDEPPVSKTPTIVLAQQPVDFVYKIGRKSSTKLAAKQDSALMIAFSCVPLQELVTGTIAAKFKDAIGNSHFASLQRLMLPLIETRCSSAFTNADLELAALTHETKMPSFADVGWFEIIDTLPIDTQRPLSDWLMKWHIDNQRVALNGETSRLAHQKLITIQVDVLRVEHVFLASIHQDQARKGVGEPMMTIGSPTKMQLQLCYTRQWSTDEGQSQTKSSRRPDFVYELHAEPDVWLLSGRRRACFTAADRDGVVCASFYAVPLKSGEWPLPTVTVRPVTVLEEEYNGGAPTTCEASCSTAGQVVHVIKHEQSSRLVVLENDGSNDI</sequence>
<dbReference type="InterPro" id="IPR045126">
    <property type="entry name" value="TRAPPC10/Trs130"/>
</dbReference>
<keyword evidence="2" id="KW-0813">Transport</keyword>
<dbReference type="Pfam" id="PF23274">
    <property type="entry name" value="DUF7077"/>
    <property type="match status" value="1"/>
</dbReference>
<accession>A0A6H0Y6H9</accession>
<dbReference type="EMBL" id="CP051143">
    <property type="protein sequence ID" value="QIX02505.1"/>
    <property type="molecule type" value="Genomic_DNA"/>
</dbReference>
<dbReference type="GO" id="GO:0034498">
    <property type="term" value="P:early endosome to Golgi transport"/>
    <property type="evidence" value="ECO:0007669"/>
    <property type="project" value="TreeGrafter"/>
</dbReference>
<dbReference type="PANTHER" id="PTHR13251:SF3">
    <property type="entry name" value="TRAFFICKING PROTEIN PARTICLE COMPLEX SUBUNIT 10"/>
    <property type="match status" value="1"/>
</dbReference>
<evidence type="ECO:0000259" key="5">
    <source>
        <dbReference type="Pfam" id="PF12584"/>
    </source>
</evidence>
<dbReference type="Pfam" id="PF12584">
    <property type="entry name" value="TRAPPC10"/>
    <property type="match status" value="1"/>
</dbReference>
<keyword evidence="9" id="KW-1185">Reference proteome</keyword>
<feature type="region of interest" description="Disordered" evidence="4">
    <location>
        <begin position="520"/>
        <end position="557"/>
    </location>
</feature>
<evidence type="ECO:0000259" key="7">
    <source>
        <dbReference type="Pfam" id="PF23274"/>
    </source>
</evidence>
<keyword evidence="3" id="KW-0333">Golgi apparatus</keyword>
<dbReference type="InterPro" id="IPR055505">
    <property type="entry name" value="DUF7077"/>
</dbReference>
<feature type="region of interest" description="Disordered" evidence="4">
    <location>
        <begin position="167"/>
        <end position="194"/>
    </location>
</feature>